<dbReference type="AlphaFoldDB" id="A0A1N6XNK8"/>
<evidence type="ECO:0000313" key="3">
    <source>
        <dbReference type="EMBL" id="SIR03880.1"/>
    </source>
</evidence>
<feature type="transmembrane region" description="Helical" evidence="2">
    <location>
        <begin position="242"/>
        <end position="262"/>
    </location>
</feature>
<accession>A0A1N6XNK8</accession>
<evidence type="ECO:0000256" key="1">
    <source>
        <dbReference type="SAM" id="MobiDB-lite"/>
    </source>
</evidence>
<proteinExistence type="predicted"/>
<keyword evidence="4" id="KW-1185">Reference proteome</keyword>
<keyword evidence="2" id="KW-0472">Membrane</keyword>
<gene>
    <name evidence="3" type="ORF">SAMN05421546_2293</name>
</gene>
<dbReference type="OrthoDB" id="5801518at2"/>
<keyword evidence="2" id="KW-1133">Transmembrane helix</keyword>
<keyword evidence="2" id="KW-0812">Transmembrane</keyword>
<evidence type="ECO:0000256" key="2">
    <source>
        <dbReference type="SAM" id="Phobius"/>
    </source>
</evidence>
<sequence>MNTVPSQQPILRFPGHEHPDLPLQPGMNGLCRDPDLERGLMLTPGGGSSLIEFCSDARGLWLHVAEGVRGVHVNGRPVQSLSHLHVGDTIHFEGVEMQLADPQPRVAQPANEGEPRPARLLLRGHGGSVHGLSVALEKPLRMGGDGGLRIEGVTHSIGELVPMGENAVHLRLHKDAGDCRLNGWPAVDTWLESGDQLLLAPGCRYLVESPGYEPVQAPIERPLGEALGLPTNGEGRGLRMPWLLIAAIASALILAALLWFGVK</sequence>
<dbReference type="Proteomes" id="UP000241788">
    <property type="component" value="Unassembled WGS sequence"/>
</dbReference>
<reference evidence="4" key="1">
    <citation type="submission" date="2017-01" db="EMBL/GenBank/DDBJ databases">
        <authorList>
            <person name="Varghese N."/>
            <person name="Submissions S."/>
        </authorList>
    </citation>
    <scope>NUCLEOTIDE SEQUENCE [LARGE SCALE GENOMIC DNA]</scope>
    <source>
        <strain evidence="4">UM1</strain>
    </source>
</reference>
<dbReference type="RefSeq" id="WP_129582913.1">
    <property type="nucleotide sequence ID" value="NZ_FTLW01000005.1"/>
</dbReference>
<dbReference type="EMBL" id="FTLW01000005">
    <property type="protein sequence ID" value="SIR03880.1"/>
    <property type="molecule type" value="Genomic_DNA"/>
</dbReference>
<dbReference type="STRING" id="1604334.SAMN05421546_2293"/>
<feature type="region of interest" description="Disordered" evidence="1">
    <location>
        <begin position="1"/>
        <end position="30"/>
    </location>
</feature>
<organism evidence="3 4">
    <name type="scientific">Solilutibacter tolerans</name>
    <dbReference type="NCBI Taxonomy" id="1604334"/>
    <lineage>
        <taxon>Bacteria</taxon>
        <taxon>Pseudomonadati</taxon>
        <taxon>Pseudomonadota</taxon>
        <taxon>Gammaproteobacteria</taxon>
        <taxon>Lysobacterales</taxon>
        <taxon>Lysobacteraceae</taxon>
        <taxon>Solilutibacter</taxon>
    </lineage>
</organism>
<protein>
    <submittedName>
        <fullName evidence="3">Uncharacterized protein</fullName>
    </submittedName>
</protein>
<name>A0A1N6XNK8_9GAMM</name>
<evidence type="ECO:0000313" key="4">
    <source>
        <dbReference type="Proteomes" id="UP000241788"/>
    </source>
</evidence>